<dbReference type="CDD" id="cd13249">
    <property type="entry name" value="PH_rhotekin2"/>
    <property type="match status" value="1"/>
</dbReference>
<dbReference type="Gene3D" id="2.30.29.30">
    <property type="entry name" value="Pleckstrin-homology domain (PH domain)/Phosphotyrosine-binding domain (PTB)"/>
    <property type="match status" value="1"/>
</dbReference>
<dbReference type="GO" id="GO:0008284">
    <property type="term" value="P:positive regulation of cell population proliferation"/>
    <property type="evidence" value="ECO:0007669"/>
    <property type="project" value="TreeGrafter"/>
</dbReference>
<feature type="non-terminal residue" evidence="3">
    <location>
        <position position="1"/>
    </location>
</feature>
<proteinExistence type="predicted"/>
<feature type="compositionally biased region" description="Polar residues" evidence="1">
    <location>
        <begin position="469"/>
        <end position="478"/>
    </location>
</feature>
<dbReference type="InterPro" id="IPR011993">
    <property type="entry name" value="PH-like_dom_sf"/>
</dbReference>
<dbReference type="Pfam" id="PF08174">
    <property type="entry name" value="Anillin"/>
    <property type="match status" value="1"/>
</dbReference>
<evidence type="ECO:0000256" key="1">
    <source>
        <dbReference type="SAM" id="MobiDB-lite"/>
    </source>
</evidence>
<dbReference type="InterPro" id="IPR051364">
    <property type="entry name" value="Cytokinesis/Rho-signaling"/>
</dbReference>
<feature type="domain" description="PH" evidence="2">
    <location>
        <begin position="201"/>
        <end position="308"/>
    </location>
</feature>
<protein>
    <recommendedName>
        <fullName evidence="2">PH domain-containing protein</fullName>
    </recommendedName>
</protein>
<evidence type="ECO:0000313" key="4">
    <source>
        <dbReference type="Proteomes" id="UP000288216"/>
    </source>
</evidence>
<evidence type="ECO:0000313" key="3">
    <source>
        <dbReference type="EMBL" id="GCB71818.1"/>
    </source>
</evidence>
<feature type="region of interest" description="Disordered" evidence="1">
    <location>
        <begin position="401"/>
        <end position="514"/>
    </location>
</feature>
<comment type="caution">
    <text evidence="3">The sequence shown here is derived from an EMBL/GenBank/DDBJ whole genome shotgun (WGS) entry which is preliminary data.</text>
</comment>
<gene>
    <name evidence="3" type="ORF">scyTo_0008943</name>
</gene>
<reference evidence="3 4" key="1">
    <citation type="journal article" date="2018" name="Nat. Ecol. Evol.">
        <title>Shark genomes provide insights into elasmobranch evolution and the origin of vertebrates.</title>
        <authorList>
            <person name="Hara Y"/>
            <person name="Yamaguchi K"/>
            <person name="Onimaru K"/>
            <person name="Kadota M"/>
            <person name="Koyanagi M"/>
            <person name="Keeley SD"/>
            <person name="Tatsumi K"/>
            <person name="Tanaka K"/>
            <person name="Motone F"/>
            <person name="Kageyama Y"/>
            <person name="Nozu R"/>
            <person name="Adachi N"/>
            <person name="Nishimura O"/>
            <person name="Nakagawa R"/>
            <person name="Tanegashima C"/>
            <person name="Kiyatake I"/>
            <person name="Matsumoto R"/>
            <person name="Murakumo K"/>
            <person name="Nishida K"/>
            <person name="Terakita A"/>
            <person name="Kuratani S"/>
            <person name="Sato K"/>
            <person name="Hyodo S Kuraku.S."/>
        </authorList>
    </citation>
    <scope>NUCLEOTIDE SEQUENCE [LARGE SCALE GENOMIC DNA]</scope>
</reference>
<sequence>LSGTQMKEHSPCSGKVAISDIRIPLMWKDSDHFNNRGKGQRFAVFCLVKIGTQIFDTEMVTVDRTLTDICFENLMIFDDVKPDFELRLEVFSCCMEEGPSIVNTPKRLARKISTSLGRATGKKLTSALESGDLDSILPTNPVAAGVKYHLLAETILKLDDAEASFRTHGLSLLGNEESSFWLPLYGNLCCRLVAQPACMTTDMMTGYLNLEQTVGGLANWTRLYCVLRRGYLMVYYTPEEIEAQVDPTLKIAIDKETRIRTMRKCSEMKMYSFSLINPYSGETASRVFSADCKDDLQQWMEAFWQHFGDMSQWKHCCKELMKIEIMSPRKPPLFLTKQATSVYDDMNVESPQKDESLVDIIRNRIQATDGEFLLGQQEGSHPPRWAALFDGSHAMVVQKSTLTPEGRGQPALTLPGRAKKRPAPSPPAGKEPFQQGDSHPERDQKENSWNAPCSSGVEPSEAPPRHRSASQVLGNNAVQVAAKLGLPDKPVPAPRQKRSIRAKFDPRTWIPSQV</sequence>
<dbReference type="Pfam" id="PF00169">
    <property type="entry name" value="PH"/>
    <property type="match status" value="1"/>
</dbReference>
<dbReference type="InterPro" id="IPR001849">
    <property type="entry name" value="PH_domain"/>
</dbReference>
<evidence type="ECO:0000259" key="2">
    <source>
        <dbReference type="PROSITE" id="PS50003"/>
    </source>
</evidence>
<dbReference type="PANTHER" id="PTHR21538">
    <property type="entry name" value="ANILLIN/RHOTEKIN RTKN"/>
    <property type="match status" value="1"/>
</dbReference>
<organism evidence="3 4">
    <name type="scientific">Scyliorhinus torazame</name>
    <name type="common">Cloudy catshark</name>
    <name type="synonym">Catulus torazame</name>
    <dbReference type="NCBI Taxonomy" id="75743"/>
    <lineage>
        <taxon>Eukaryota</taxon>
        <taxon>Metazoa</taxon>
        <taxon>Chordata</taxon>
        <taxon>Craniata</taxon>
        <taxon>Vertebrata</taxon>
        <taxon>Chondrichthyes</taxon>
        <taxon>Elasmobranchii</taxon>
        <taxon>Galeomorphii</taxon>
        <taxon>Galeoidea</taxon>
        <taxon>Carcharhiniformes</taxon>
        <taxon>Scyliorhinidae</taxon>
        <taxon>Scyliorhinus</taxon>
    </lineage>
</organism>
<dbReference type="SUPFAM" id="SSF50729">
    <property type="entry name" value="PH domain-like"/>
    <property type="match status" value="1"/>
</dbReference>
<dbReference type="GO" id="GO:0030097">
    <property type="term" value="P:hemopoiesis"/>
    <property type="evidence" value="ECO:0007669"/>
    <property type="project" value="TreeGrafter"/>
</dbReference>
<dbReference type="InterPro" id="IPR012966">
    <property type="entry name" value="AHD"/>
</dbReference>
<dbReference type="STRING" id="75743.A0A401PFE7"/>
<keyword evidence="4" id="KW-1185">Reference proteome</keyword>
<dbReference type="Proteomes" id="UP000288216">
    <property type="component" value="Unassembled WGS sequence"/>
</dbReference>
<dbReference type="PANTHER" id="PTHR21538:SF21">
    <property type="entry name" value="RHOTEKIN-2"/>
    <property type="match status" value="1"/>
</dbReference>
<accession>A0A401PFE7</accession>
<dbReference type="OrthoDB" id="5817051at2759"/>
<dbReference type="EMBL" id="BFAA01003533">
    <property type="protein sequence ID" value="GCB71818.1"/>
    <property type="molecule type" value="Genomic_DNA"/>
</dbReference>
<dbReference type="SMART" id="SM00233">
    <property type="entry name" value="PH"/>
    <property type="match status" value="1"/>
</dbReference>
<dbReference type="PROSITE" id="PS50003">
    <property type="entry name" value="PH_DOMAIN"/>
    <property type="match status" value="1"/>
</dbReference>
<dbReference type="AlphaFoldDB" id="A0A401PFE7"/>
<dbReference type="OMA" id="GNHKMVI"/>
<name>A0A401PFE7_SCYTO</name>